<evidence type="ECO:0000256" key="3">
    <source>
        <dbReference type="ARBA" id="ARBA00022759"/>
    </source>
</evidence>
<keyword evidence="1 7" id="KW-0963">Cytoplasm</keyword>
<dbReference type="Pfam" id="PF02976">
    <property type="entry name" value="MutH"/>
    <property type="match status" value="1"/>
</dbReference>
<reference evidence="8 9" key="1">
    <citation type="submission" date="2015-11" db="EMBL/GenBank/DDBJ databases">
        <title>Genomic analysis of 38 Legionella species identifies large and diverse effector repertoires.</title>
        <authorList>
            <person name="Burstein D."/>
            <person name="Amaro F."/>
            <person name="Zusman T."/>
            <person name="Lifshitz Z."/>
            <person name="Cohen O."/>
            <person name="Gilbert J.A."/>
            <person name="Pupko T."/>
            <person name="Shuman H.A."/>
            <person name="Segal G."/>
        </authorList>
    </citation>
    <scope>NUCLEOTIDE SEQUENCE [LARGE SCALE GENOMIC DNA]</scope>
    <source>
        <strain evidence="8 9">ATCC 49504</strain>
    </source>
</reference>
<protein>
    <recommendedName>
        <fullName evidence="7">DNA mismatch repair protein MutH</fullName>
    </recommendedName>
    <alternativeName>
        <fullName evidence="7">Methyl-directed mismatch repair protein</fullName>
    </alternativeName>
</protein>
<comment type="caution">
    <text evidence="8">The sequence shown here is derived from an EMBL/GenBank/DDBJ whole genome shotgun (WGS) entry which is preliminary data.</text>
</comment>
<dbReference type="SUPFAM" id="SSF52980">
    <property type="entry name" value="Restriction endonuclease-like"/>
    <property type="match status" value="1"/>
</dbReference>
<dbReference type="GO" id="GO:0006298">
    <property type="term" value="P:mismatch repair"/>
    <property type="evidence" value="ECO:0007669"/>
    <property type="project" value="UniProtKB-UniRule"/>
</dbReference>
<evidence type="ECO:0000256" key="1">
    <source>
        <dbReference type="ARBA" id="ARBA00022490"/>
    </source>
</evidence>
<dbReference type="AlphaFoldDB" id="A0A0W0U3Q4"/>
<dbReference type="OrthoDB" id="5634909at2"/>
<dbReference type="RefSeq" id="WP_028387168.1">
    <property type="nucleotide sequence ID" value="NZ_CAAAHN010000003.1"/>
</dbReference>
<proteinExistence type="inferred from homology"/>
<dbReference type="CDD" id="cd00583">
    <property type="entry name" value="MutH-like"/>
    <property type="match status" value="1"/>
</dbReference>
<dbReference type="GO" id="GO:0016787">
    <property type="term" value="F:hydrolase activity"/>
    <property type="evidence" value="ECO:0007669"/>
    <property type="project" value="UniProtKB-KW"/>
</dbReference>
<keyword evidence="6 7" id="KW-0234">DNA repair</keyword>
<keyword evidence="5 7" id="KW-0378">Hydrolase</keyword>
<evidence type="ECO:0000313" key="9">
    <source>
        <dbReference type="Proteomes" id="UP000054785"/>
    </source>
</evidence>
<dbReference type="STRING" id="45065.Lgee_0631"/>
<evidence type="ECO:0000256" key="2">
    <source>
        <dbReference type="ARBA" id="ARBA00022722"/>
    </source>
</evidence>
<evidence type="ECO:0000313" key="8">
    <source>
        <dbReference type="EMBL" id="KTD02718.1"/>
    </source>
</evidence>
<keyword evidence="3 7" id="KW-0255">Endonuclease</keyword>
<dbReference type="InterPro" id="IPR011335">
    <property type="entry name" value="Restrct_endonuc-II-like"/>
</dbReference>
<accession>A0A0W0U3Q4</accession>
<name>A0A0W0U3Q4_9GAMM</name>
<dbReference type="SMART" id="SM00927">
    <property type="entry name" value="MutH"/>
    <property type="match status" value="1"/>
</dbReference>
<dbReference type="PATRIC" id="fig|45065.4.peg.670"/>
<sequence>MNTSGFQRRTPPQSEEELLARANAITGMSFAQVASILGIHLPASSAAGKGWLGGALERLLGSSAGSKAEPDFVELGIELKTLPLKASYKPAESTFVTTLHLSSLNEQTWETSSCFAKLRRVLWFPVEGERSIPFSERRIGAPILWSPSPEEEGILSRDWQELTLMASTGRLEEIHAGLGEYLQIRPKAANNQALVLGYDATGQCIRTLPRGFYLRPSFTARILRTA</sequence>
<dbReference type="Proteomes" id="UP000054785">
    <property type="component" value="Unassembled WGS sequence"/>
</dbReference>
<evidence type="ECO:0000256" key="7">
    <source>
        <dbReference type="HAMAP-Rule" id="MF_00759"/>
    </source>
</evidence>
<keyword evidence="2 7" id="KW-0540">Nuclease</keyword>
<evidence type="ECO:0000256" key="6">
    <source>
        <dbReference type="ARBA" id="ARBA00023204"/>
    </source>
</evidence>
<dbReference type="EMBL" id="LNYC01000018">
    <property type="protein sequence ID" value="KTD02718.1"/>
    <property type="molecule type" value="Genomic_DNA"/>
</dbReference>
<keyword evidence="9" id="KW-1185">Reference proteome</keyword>
<dbReference type="InterPro" id="IPR037057">
    <property type="entry name" value="DNA_rep_MutH/T2_RE_sf"/>
</dbReference>
<dbReference type="InterPro" id="IPR004230">
    <property type="entry name" value="DNA_mismatch_repair_MutH"/>
</dbReference>
<gene>
    <name evidence="7 8" type="primary">mutH</name>
    <name evidence="8" type="ORF">Lgee_0631</name>
</gene>
<evidence type="ECO:0000256" key="5">
    <source>
        <dbReference type="ARBA" id="ARBA00022801"/>
    </source>
</evidence>
<dbReference type="GO" id="GO:0004519">
    <property type="term" value="F:endonuclease activity"/>
    <property type="evidence" value="ECO:0007669"/>
    <property type="project" value="UniProtKB-UniRule"/>
</dbReference>
<dbReference type="GO" id="GO:0006304">
    <property type="term" value="P:DNA modification"/>
    <property type="evidence" value="ECO:0007669"/>
    <property type="project" value="InterPro"/>
</dbReference>
<dbReference type="GO" id="GO:0003677">
    <property type="term" value="F:DNA binding"/>
    <property type="evidence" value="ECO:0007669"/>
    <property type="project" value="InterPro"/>
</dbReference>
<keyword evidence="4 7" id="KW-0227">DNA damage</keyword>
<comment type="similarity">
    <text evidence="7">Belongs to the MutH family.</text>
</comment>
<dbReference type="NCBIfam" id="NF003458">
    <property type="entry name" value="PRK05070.1"/>
    <property type="match status" value="1"/>
</dbReference>
<dbReference type="HAMAP" id="MF_00759">
    <property type="entry name" value="MutH"/>
    <property type="match status" value="1"/>
</dbReference>
<comment type="subcellular location">
    <subcellularLocation>
        <location evidence="7">Cytoplasm</location>
    </subcellularLocation>
</comment>
<dbReference type="InterPro" id="IPR011337">
    <property type="entry name" value="DNA_rep_MutH/RE_typeII_Sau3AI"/>
</dbReference>
<comment type="function">
    <text evidence="7">Sequence-specific endonuclease that cleaves unmethylated GATC sequences. It is involved in DNA mismatch repair.</text>
</comment>
<organism evidence="8 9">
    <name type="scientific">Legionella geestiana</name>
    <dbReference type="NCBI Taxonomy" id="45065"/>
    <lineage>
        <taxon>Bacteria</taxon>
        <taxon>Pseudomonadati</taxon>
        <taxon>Pseudomonadota</taxon>
        <taxon>Gammaproteobacteria</taxon>
        <taxon>Legionellales</taxon>
        <taxon>Legionellaceae</taxon>
        <taxon>Legionella</taxon>
    </lineage>
</organism>
<dbReference type="Gene3D" id="3.40.600.10">
    <property type="entry name" value="DNA mismatch repair MutH/Restriction endonuclease, type II"/>
    <property type="match status" value="1"/>
</dbReference>
<dbReference type="NCBIfam" id="TIGR02248">
    <property type="entry name" value="mutH_TIGR"/>
    <property type="match status" value="1"/>
</dbReference>
<dbReference type="GO" id="GO:0005737">
    <property type="term" value="C:cytoplasm"/>
    <property type="evidence" value="ECO:0007669"/>
    <property type="project" value="UniProtKB-SubCell"/>
</dbReference>
<evidence type="ECO:0000256" key="4">
    <source>
        <dbReference type="ARBA" id="ARBA00022763"/>
    </source>
</evidence>